<dbReference type="Proteomes" id="UP001304683">
    <property type="component" value="Chromosome"/>
</dbReference>
<evidence type="ECO:0000256" key="1">
    <source>
        <dbReference type="ARBA" id="ARBA00022448"/>
    </source>
</evidence>
<dbReference type="SMART" id="SM00382">
    <property type="entry name" value="AAA"/>
    <property type="match status" value="1"/>
</dbReference>
<keyword evidence="3 5" id="KW-0067">ATP-binding</keyword>
<keyword evidence="2" id="KW-0547">Nucleotide-binding</keyword>
<dbReference type="InterPro" id="IPR027417">
    <property type="entry name" value="P-loop_NTPase"/>
</dbReference>
<dbReference type="SUPFAM" id="SSF52540">
    <property type="entry name" value="P-loop containing nucleoside triphosphate hydrolases"/>
    <property type="match status" value="1"/>
</dbReference>
<keyword evidence="6" id="KW-1185">Reference proteome</keyword>
<evidence type="ECO:0000256" key="2">
    <source>
        <dbReference type="ARBA" id="ARBA00022741"/>
    </source>
</evidence>
<dbReference type="Pfam" id="PF00005">
    <property type="entry name" value="ABC_tran"/>
    <property type="match status" value="1"/>
</dbReference>
<reference evidence="5 6" key="1">
    <citation type="submission" date="2023-08" db="EMBL/GenBank/DDBJ databases">
        <title>Genome sequence of Thermaerobacter compostii strain Ins1, a spore-forming filamentous bacterium isolated from a deep geothermal reservoir.</title>
        <authorList>
            <person name="Bregnard D."/>
            <person name="Gonzalez D."/>
            <person name="Junier P."/>
        </authorList>
    </citation>
    <scope>NUCLEOTIDE SEQUENCE [LARGE SCALE GENOMIC DNA]</scope>
    <source>
        <strain evidence="5 6">Ins1</strain>
    </source>
</reference>
<proteinExistence type="predicted"/>
<name>A0ABZ0QS66_9FIRM</name>
<dbReference type="Gene3D" id="3.40.50.300">
    <property type="entry name" value="P-loop containing nucleotide triphosphate hydrolases"/>
    <property type="match status" value="1"/>
</dbReference>
<evidence type="ECO:0000313" key="6">
    <source>
        <dbReference type="Proteomes" id="UP001304683"/>
    </source>
</evidence>
<accession>A0ABZ0QS66</accession>
<gene>
    <name evidence="5" type="ORF">Q5761_09195</name>
</gene>
<dbReference type="InterPro" id="IPR003593">
    <property type="entry name" value="AAA+_ATPase"/>
</dbReference>
<organism evidence="5 6">
    <name type="scientific">Thermaerobacter composti</name>
    <dbReference type="NCBI Taxonomy" id="554949"/>
    <lineage>
        <taxon>Bacteria</taxon>
        <taxon>Bacillati</taxon>
        <taxon>Bacillota</taxon>
        <taxon>Clostridia</taxon>
        <taxon>Eubacteriales</taxon>
        <taxon>Clostridiales Family XVII. Incertae Sedis</taxon>
        <taxon>Thermaerobacter</taxon>
    </lineage>
</organism>
<dbReference type="InterPro" id="IPR032823">
    <property type="entry name" value="BCA_ABC_TP_C"/>
</dbReference>
<sequence length="263" mass="29245">MGEATVLSLHNVSKRFGELRALDEVSLNVEFGERRAIIGPNGAGKSTLFNVIAGELRPSAGKVVFQGRDITNLPTHQRAIIGIGRTFQATTLFPKLTVIENVILALQAMSRVRLQCLRHRAHYRELEEQAEKSLTEIGLVSKAHVPVGHLSYGEQRQIEVLLSIVHRPKLLLLDEPAAGLSPGDVPLVLDILRRVPRETTIILVEHDMNVVFELVDYITVLHHGKVVATGTPQEIRENDYVQEIYLGGRYEPAASGRCPHLLW</sequence>
<dbReference type="PANTHER" id="PTHR45772">
    <property type="entry name" value="CONSERVED COMPONENT OF ABC TRANSPORTER FOR NATURAL AMINO ACIDS-RELATED"/>
    <property type="match status" value="1"/>
</dbReference>
<evidence type="ECO:0000259" key="4">
    <source>
        <dbReference type="PROSITE" id="PS50893"/>
    </source>
</evidence>
<evidence type="ECO:0000256" key="3">
    <source>
        <dbReference type="ARBA" id="ARBA00022840"/>
    </source>
</evidence>
<keyword evidence="1" id="KW-0813">Transport</keyword>
<dbReference type="PANTHER" id="PTHR45772:SF3">
    <property type="entry name" value="ABC TRANSPORTER ATP-BINDING PROTEIN"/>
    <property type="match status" value="1"/>
</dbReference>
<dbReference type="RefSeq" id="WP_318751639.1">
    <property type="nucleotide sequence ID" value="NZ_CP132508.1"/>
</dbReference>
<protein>
    <submittedName>
        <fullName evidence="5">ABC transporter ATP-binding protein</fullName>
    </submittedName>
</protein>
<dbReference type="PROSITE" id="PS50893">
    <property type="entry name" value="ABC_TRANSPORTER_2"/>
    <property type="match status" value="1"/>
</dbReference>
<dbReference type="InterPro" id="IPR003439">
    <property type="entry name" value="ABC_transporter-like_ATP-bd"/>
</dbReference>
<dbReference type="EMBL" id="CP132508">
    <property type="protein sequence ID" value="WPD20311.1"/>
    <property type="molecule type" value="Genomic_DNA"/>
</dbReference>
<evidence type="ECO:0000313" key="5">
    <source>
        <dbReference type="EMBL" id="WPD20311.1"/>
    </source>
</evidence>
<feature type="domain" description="ABC transporter" evidence="4">
    <location>
        <begin position="7"/>
        <end position="248"/>
    </location>
</feature>
<dbReference type="InterPro" id="IPR051120">
    <property type="entry name" value="ABC_AA/LPS_Transport"/>
</dbReference>
<dbReference type="Pfam" id="PF12399">
    <property type="entry name" value="BCA_ABC_TP_C"/>
    <property type="match status" value="1"/>
</dbReference>
<dbReference type="GO" id="GO:0005524">
    <property type="term" value="F:ATP binding"/>
    <property type="evidence" value="ECO:0007669"/>
    <property type="project" value="UniProtKB-KW"/>
</dbReference>
<dbReference type="CDD" id="cd03219">
    <property type="entry name" value="ABC_Mj1267_LivG_branched"/>
    <property type="match status" value="1"/>
</dbReference>